<comment type="caution">
    <text evidence="1">The sequence shown here is derived from an EMBL/GenBank/DDBJ whole genome shotgun (WGS) entry which is preliminary data.</text>
</comment>
<proteinExistence type="predicted"/>
<keyword evidence="2" id="KW-1185">Reference proteome</keyword>
<dbReference type="Proteomes" id="UP001187192">
    <property type="component" value="Unassembled WGS sequence"/>
</dbReference>
<gene>
    <name evidence="1" type="ORF">TIFTF001_018619</name>
</gene>
<evidence type="ECO:0000313" key="1">
    <source>
        <dbReference type="EMBL" id="GMN49460.1"/>
    </source>
</evidence>
<protein>
    <submittedName>
        <fullName evidence="1">Uncharacterized protein</fullName>
    </submittedName>
</protein>
<reference evidence="1" key="1">
    <citation type="submission" date="2023-07" db="EMBL/GenBank/DDBJ databases">
        <title>draft genome sequence of fig (Ficus carica).</title>
        <authorList>
            <person name="Takahashi T."/>
            <person name="Nishimura K."/>
        </authorList>
    </citation>
    <scope>NUCLEOTIDE SEQUENCE</scope>
</reference>
<dbReference type="AlphaFoldDB" id="A0AA88ABS2"/>
<sequence>MNSGKAKSSQVPRSEPRIARIMIIMATSPQRRRFMTSPRWSLMTPELRLRSYCELVMGNRANEAIGWRFATAGIATPISLLR</sequence>
<name>A0AA88ABS2_FICCA</name>
<accession>A0AA88ABS2</accession>
<evidence type="ECO:0000313" key="2">
    <source>
        <dbReference type="Proteomes" id="UP001187192"/>
    </source>
</evidence>
<organism evidence="1 2">
    <name type="scientific">Ficus carica</name>
    <name type="common">Common fig</name>
    <dbReference type="NCBI Taxonomy" id="3494"/>
    <lineage>
        <taxon>Eukaryota</taxon>
        <taxon>Viridiplantae</taxon>
        <taxon>Streptophyta</taxon>
        <taxon>Embryophyta</taxon>
        <taxon>Tracheophyta</taxon>
        <taxon>Spermatophyta</taxon>
        <taxon>Magnoliopsida</taxon>
        <taxon>eudicotyledons</taxon>
        <taxon>Gunneridae</taxon>
        <taxon>Pentapetalae</taxon>
        <taxon>rosids</taxon>
        <taxon>fabids</taxon>
        <taxon>Rosales</taxon>
        <taxon>Moraceae</taxon>
        <taxon>Ficeae</taxon>
        <taxon>Ficus</taxon>
    </lineage>
</organism>
<dbReference type="EMBL" id="BTGU01000031">
    <property type="protein sequence ID" value="GMN49460.1"/>
    <property type="molecule type" value="Genomic_DNA"/>
</dbReference>